<evidence type="ECO:0000313" key="3">
    <source>
        <dbReference type="Proteomes" id="UP000250140"/>
    </source>
</evidence>
<protein>
    <submittedName>
        <fullName evidence="2">Uncharacterized protein</fullName>
    </submittedName>
</protein>
<dbReference type="Proteomes" id="UP000250140">
    <property type="component" value="Unassembled WGS sequence"/>
</dbReference>
<feature type="compositionally biased region" description="Basic residues" evidence="1">
    <location>
        <begin position="181"/>
        <end position="194"/>
    </location>
</feature>
<feature type="compositionally biased region" description="Basic and acidic residues" evidence="1">
    <location>
        <begin position="38"/>
        <end position="48"/>
    </location>
</feature>
<feature type="region of interest" description="Disordered" evidence="1">
    <location>
        <begin position="272"/>
        <end position="305"/>
    </location>
</feature>
<gene>
    <name evidence="2" type="ORF">AOQ84DRAFT_376706</name>
</gene>
<feature type="compositionally biased region" description="Basic residues" evidence="1">
    <location>
        <begin position="274"/>
        <end position="285"/>
    </location>
</feature>
<evidence type="ECO:0000256" key="1">
    <source>
        <dbReference type="SAM" id="MobiDB-lite"/>
    </source>
</evidence>
<dbReference type="EMBL" id="KV749647">
    <property type="protein sequence ID" value="OCL08499.1"/>
    <property type="molecule type" value="Genomic_DNA"/>
</dbReference>
<organism evidence="2 3">
    <name type="scientific">Glonium stellatum</name>
    <dbReference type="NCBI Taxonomy" id="574774"/>
    <lineage>
        <taxon>Eukaryota</taxon>
        <taxon>Fungi</taxon>
        <taxon>Dikarya</taxon>
        <taxon>Ascomycota</taxon>
        <taxon>Pezizomycotina</taxon>
        <taxon>Dothideomycetes</taxon>
        <taxon>Pleosporomycetidae</taxon>
        <taxon>Gloniales</taxon>
        <taxon>Gloniaceae</taxon>
        <taxon>Glonium</taxon>
    </lineage>
</organism>
<feature type="compositionally biased region" description="Basic residues" evidence="1">
    <location>
        <begin position="110"/>
        <end position="121"/>
    </location>
</feature>
<proteinExistence type="predicted"/>
<evidence type="ECO:0000313" key="2">
    <source>
        <dbReference type="EMBL" id="OCL08499.1"/>
    </source>
</evidence>
<dbReference type="AlphaFoldDB" id="A0A8E2F121"/>
<feature type="compositionally biased region" description="Basic and acidic residues" evidence="1">
    <location>
        <begin position="83"/>
        <end position="109"/>
    </location>
</feature>
<keyword evidence="3" id="KW-1185">Reference proteome</keyword>
<accession>A0A8E2F121</accession>
<sequence>MSSGSNAGAMSHSQTSSSEQNVNKNSEKAQKLSQVKKSLPESSKEVPLTKEALQKVGSIPKVERSAGTPAPRKKIHPSMKKAMAKEVEKRRAAEEEAQAEEARRAENREKGRKRREAKKSKATKEVASPGTTGAPGVTSTMPSTLQDTKQPSKTYAGRKRKVAKNDKAPSNASGSEDHQAVKKRRPVKKLKTTHGGKTDSLTQDIKNDAARSIASLCWNTPSFATANFIHQIDDYSEDMNTDMHTVIDESKLGADNGGDATPSELSQAVITRLKSSKKSTHKANRTPRPSKESKGKVHKASTKSDSGTFHFKCCTFRRASTYMKLNKAKLWEEVKQRDSLPHPAERCRNQQLAEYLAEDDQRYQGIHQEIWEEVQKHGLRHMVDENTTCGGMEDIVLADDVKPEDRFPFDLEGKTAEYMELSELELIQMVREHGWTVYTEEELTQMVARGQMTQNWAEYYRMAYSTKEKLASRLATDAGAGILPSDDEIMPFVRPA</sequence>
<name>A0A8E2F121_9PEZI</name>
<feature type="compositionally biased region" description="Polar residues" evidence="1">
    <location>
        <begin position="137"/>
        <end position="153"/>
    </location>
</feature>
<feature type="region of interest" description="Disordered" evidence="1">
    <location>
        <begin position="1"/>
        <end position="203"/>
    </location>
</feature>
<feature type="compositionally biased region" description="Polar residues" evidence="1">
    <location>
        <begin position="1"/>
        <end position="24"/>
    </location>
</feature>
<reference evidence="2 3" key="1">
    <citation type="journal article" date="2016" name="Nat. Commun.">
        <title>Ectomycorrhizal ecology is imprinted in the genome of the dominant symbiotic fungus Cenococcum geophilum.</title>
        <authorList>
            <consortium name="DOE Joint Genome Institute"/>
            <person name="Peter M."/>
            <person name="Kohler A."/>
            <person name="Ohm R.A."/>
            <person name="Kuo A."/>
            <person name="Krutzmann J."/>
            <person name="Morin E."/>
            <person name="Arend M."/>
            <person name="Barry K.W."/>
            <person name="Binder M."/>
            <person name="Choi C."/>
            <person name="Clum A."/>
            <person name="Copeland A."/>
            <person name="Grisel N."/>
            <person name="Haridas S."/>
            <person name="Kipfer T."/>
            <person name="LaButti K."/>
            <person name="Lindquist E."/>
            <person name="Lipzen A."/>
            <person name="Maire R."/>
            <person name="Meier B."/>
            <person name="Mihaltcheva S."/>
            <person name="Molinier V."/>
            <person name="Murat C."/>
            <person name="Poggeler S."/>
            <person name="Quandt C.A."/>
            <person name="Sperisen C."/>
            <person name="Tritt A."/>
            <person name="Tisserant E."/>
            <person name="Crous P.W."/>
            <person name="Henrissat B."/>
            <person name="Nehls U."/>
            <person name="Egli S."/>
            <person name="Spatafora J.W."/>
            <person name="Grigoriev I.V."/>
            <person name="Martin F.M."/>
        </authorList>
    </citation>
    <scope>NUCLEOTIDE SEQUENCE [LARGE SCALE GENOMIC DNA]</scope>
    <source>
        <strain evidence="2 3">CBS 207.34</strain>
    </source>
</reference>